<dbReference type="SUPFAM" id="SSF52540">
    <property type="entry name" value="P-loop containing nucleoside triphosphate hydrolases"/>
    <property type="match status" value="1"/>
</dbReference>
<accession>A0A238K7S7</accession>
<evidence type="ECO:0000256" key="15">
    <source>
        <dbReference type="PIRSR" id="PIRSR006135-1"/>
    </source>
</evidence>
<keyword evidence="12 14" id="KW-0067">ATP-binding</keyword>
<dbReference type="Pfam" id="PF02283">
    <property type="entry name" value="CobU"/>
    <property type="match status" value="1"/>
</dbReference>
<comment type="pathway">
    <text evidence="6 14">Cofactor biosynthesis; adenosylcobalamin biosynthesis; adenosylcobalamin from cob(II)yrinate a,c-diamide: step 5/7.</text>
</comment>
<dbReference type="Proteomes" id="UP000220836">
    <property type="component" value="Unassembled WGS sequence"/>
</dbReference>
<protein>
    <recommendedName>
        <fullName evidence="14">Bifunctional adenosylcobalamin biosynthesis protein</fullName>
        <ecNumber evidence="14">2.7.1.156</ecNumber>
        <ecNumber evidence="14">2.7.7.62</ecNumber>
    </recommendedName>
</protein>
<dbReference type="GO" id="GO:0005524">
    <property type="term" value="F:ATP binding"/>
    <property type="evidence" value="ECO:0007669"/>
    <property type="project" value="UniProtKB-UniRule"/>
</dbReference>
<evidence type="ECO:0000256" key="10">
    <source>
        <dbReference type="ARBA" id="ARBA00022741"/>
    </source>
</evidence>
<evidence type="ECO:0000256" key="9">
    <source>
        <dbReference type="ARBA" id="ARBA00022679"/>
    </source>
</evidence>
<dbReference type="UniPathway" id="UPA00148">
    <property type="reaction ID" value="UER00236"/>
</dbReference>
<dbReference type="NCBIfam" id="NF004469">
    <property type="entry name" value="PRK05800.1"/>
    <property type="match status" value="1"/>
</dbReference>
<comment type="function">
    <text evidence="4 14">Catalyzes ATP-dependent phosphorylation of adenosylcobinamide and addition of GMP to adenosylcobinamide phosphate.</text>
</comment>
<dbReference type="EC" id="2.7.1.156" evidence="14"/>
<evidence type="ECO:0000256" key="13">
    <source>
        <dbReference type="ARBA" id="ARBA00023134"/>
    </source>
</evidence>
<dbReference type="GO" id="GO:0009236">
    <property type="term" value="P:cobalamin biosynthetic process"/>
    <property type="evidence" value="ECO:0007669"/>
    <property type="project" value="UniProtKB-UniRule"/>
</dbReference>
<dbReference type="PIRSF" id="PIRSF006135">
    <property type="entry name" value="CobU"/>
    <property type="match status" value="1"/>
</dbReference>
<evidence type="ECO:0000256" key="11">
    <source>
        <dbReference type="ARBA" id="ARBA00022777"/>
    </source>
</evidence>
<sequence>MSKSILVTGGARSGKSVIAERLTEKMGDRLIYIATAQAFDSEMEARIKTHQDRRGPQWSTISEPLDLVAALRQSDGQGPRLVDCLTLWTSNLMHHDQDVESAAKDLALAIACQSSPVVLVTNEVGAGIVPENELARRFRDEAGRVNQIIAQACDALYLAVAGYPIKVKPNDIEL</sequence>
<evidence type="ECO:0000256" key="5">
    <source>
        <dbReference type="ARBA" id="ARBA00004692"/>
    </source>
</evidence>
<dbReference type="GO" id="GO:0008820">
    <property type="term" value="F:cobinamide phosphate guanylyltransferase activity"/>
    <property type="evidence" value="ECO:0007669"/>
    <property type="project" value="UniProtKB-UniRule"/>
</dbReference>
<dbReference type="PANTHER" id="PTHR34848">
    <property type="match status" value="1"/>
</dbReference>
<comment type="similarity">
    <text evidence="7 14">Belongs to the CobU/CobP family.</text>
</comment>
<proteinExistence type="inferred from homology"/>
<evidence type="ECO:0000256" key="6">
    <source>
        <dbReference type="ARBA" id="ARBA00005159"/>
    </source>
</evidence>
<evidence type="ECO:0000256" key="12">
    <source>
        <dbReference type="ARBA" id="ARBA00022840"/>
    </source>
</evidence>
<dbReference type="InterPro" id="IPR027417">
    <property type="entry name" value="P-loop_NTPase"/>
</dbReference>
<comment type="pathway">
    <text evidence="5 14">Cofactor biosynthesis; adenosylcobalamin biosynthesis; adenosylcobalamin from cob(II)yrinate a,c-diamide: step 6/7.</text>
</comment>
<dbReference type="PANTHER" id="PTHR34848:SF1">
    <property type="entry name" value="BIFUNCTIONAL ADENOSYLCOBALAMIN BIOSYNTHESIS PROTEIN COBU"/>
    <property type="match status" value="1"/>
</dbReference>
<feature type="active site" description="GMP-histidine intermediate" evidence="15">
    <location>
        <position position="50"/>
    </location>
</feature>
<keyword evidence="8 14" id="KW-0169">Cobalamin biosynthesis</keyword>
<evidence type="ECO:0000313" key="17">
    <source>
        <dbReference type="EMBL" id="SMX38537.1"/>
    </source>
</evidence>
<comment type="catalytic activity">
    <reaction evidence="1 14">
        <text>adenosylcob(III)inamide + ATP = adenosylcob(III)inamide phosphate + ADP + H(+)</text>
        <dbReference type="Rhea" id="RHEA:15769"/>
        <dbReference type="ChEBI" id="CHEBI:2480"/>
        <dbReference type="ChEBI" id="CHEBI:15378"/>
        <dbReference type="ChEBI" id="CHEBI:30616"/>
        <dbReference type="ChEBI" id="CHEBI:58502"/>
        <dbReference type="ChEBI" id="CHEBI:456216"/>
        <dbReference type="EC" id="2.7.1.156"/>
    </reaction>
</comment>
<feature type="binding site" evidence="16">
    <location>
        <position position="83"/>
    </location>
    <ligand>
        <name>GTP</name>
        <dbReference type="ChEBI" id="CHEBI:37565"/>
    </ligand>
</feature>
<gene>
    <name evidence="17" type="primary">cobP</name>
    <name evidence="17" type="ORF">PEV8663_01401</name>
</gene>
<comment type="catalytic activity">
    <reaction evidence="3">
        <text>adenosylcob(III)inamide + GTP = adenosylcob(III)inamide phosphate + GDP + H(+)</text>
        <dbReference type="Rhea" id="RHEA:15765"/>
        <dbReference type="ChEBI" id="CHEBI:2480"/>
        <dbReference type="ChEBI" id="CHEBI:15378"/>
        <dbReference type="ChEBI" id="CHEBI:37565"/>
        <dbReference type="ChEBI" id="CHEBI:58189"/>
        <dbReference type="ChEBI" id="CHEBI:58502"/>
        <dbReference type="EC" id="2.7.1.156"/>
    </reaction>
</comment>
<evidence type="ECO:0000256" key="8">
    <source>
        <dbReference type="ARBA" id="ARBA00022573"/>
    </source>
</evidence>
<dbReference type="OrthoDB" id="9788370at2"/>
<name>A0A238K7S7_9RHOB</name>
<keyword evidence="18" id="KW-1185">Reference proteome</keyword>
<dbReference type="CDD" id="cd00544">
    <property type="entry name" value="CobU"/>
    <property type="match status" value="1"/>
</dbReference>
<keyword evidence="13 14" id="KW-0342">GTP-binding</keyword>
<evidence type="ECO:0000256" key="2">
    <source>
        <dbReference type="ARBA" id="ARBA00000711"/>
    </source>
</evidence>
<dbReference type="GO" id="GO:0005525">
    <property type="term" value="F:GTP binding"/>
    <property type="evidence" value="ECO:0007669"/>
    <property type="project" value="UniProtKB-UniRule"/>
</dbReference>
<evidence type="ECO:0000313" key="18">
    <source>
        <dbReference type="Proteomes" id="UP000220836"/>
    </source>
</evidence>
<evidence type="ECO:0000256" key="1">
    <source>
        <dbReference type="ARBA" id="ARBA00000312"/>
    </source>
</evidence>
<evidence type="ECO:0000256" key="4">
    <source>
        <dbReference type="ARBA" id="ARBA00003889"/>
    </source>
</evidence>
<feature type="binding site" evidence="16">
    <location>
        <begin position="9"/>
        <end position="16"/>
    </location>
    <ligand>
        <name>GTP</name>
        <dbReference type="ChEBI" id="CHEBI:37565"/>
    </ligand>
</feature>
<keyword evidence="9 14" id="KW-0808">Transferase</keyword>
<reference evidence="17 18" key="1">
    <citation type="submission" date="2017-05" db="EMBL/GenBank/DDBJ databases">
        <authorList>
            <person name="Song R."/>
            <person name="Chenine A.L."/>
            <person name="Ruprecht R.M."/>
        </authorList>
    </citation>
    <scope>NUCLEOTIDE SEQUENCE [LARGE SCALE GENOMIC DNA]</scope>
    <source>
        <strain evidence="17 18">CECT 8663</strain>
    </source>
</reference>
<dbReference type="InterPro" id="IPR003203">
    <property type="entry name" value="CobU/CobP"/>
</dbReference>
<evidence type="ECO:0000256" key="14">
    <source>
        <dbReference type="PIRNR" id="PIRNR006135"/>
    </source>
</evidence>
<organism evidence="17 18">
    <name type="scientific">Pelagimonas varians</name>
    <dbReference type="NCBI Taxonomy" id="696760"/>
    <lineage>
        <taxon>Bacteria</taxon>
        <taxon>Pseudomonadati</taxon>
        <taxon>Pseudomonadota</taxon>
        <taxon>Alphaproteobacteria</taxon>
        <taxon>Rhodobacterales</taxon>
        <taxon>Roseobacteraceae</taxon>
        <taxon>Pelagimonas</taxon>
    </lineage>
</organism>
<evidence type="ECO:0000256" key="3">
    <source>
        <dbReference type="ARBA" id="ARBA00001522"/>
    </source>
</evidence>
<dbReference type="EMBL" id="FXYH01000004">
    <property type="protein sequence ID" value="SMX38537.1"/>
    <property type="molecule type" value="Genomic_DNA"/>
</dbReference>
<keyword evidence="10 14" id="KW-0547">Nucleotide-binding</keyword>
<dbReference type="Gene3D" id="3.40.50.300">
    <property type="entry name" value="P-loop containing nucleotide triphosphate hydrolases"/>
    <property type="match status" value="1"/>
</dbReference>
<dbReference type="EC" id="2.7.7.62" evidence="14"/>
<dbReference type="AlphaFoldDB" id="A0A238K7S7"/>
<evidence type="ECO:0000256" key="16">
    <source>
        <dbReference type="PIRSR" id="PIRSR006135-2"/>
    </source>
</evidence>
<feature type="binding site" evidence="16">
    <location>
        <begin position="34"/>
        <end position="36"/>
    </location>
    <ligand>
        <name>GTP</name>
        <dbReference type="ChEBI" id="CHEBI:37565"/>
    </ligand>
</feature>
<dbReference type="GO" id="GO:0043752">
    <property type="term" value="F:adenosylcobinamide kinase activity"/>
    <property type="evidence" value="ECO:0007669"/>
    <property type="project" value="UniProtKB-EC"/>
</dbReference>
<evidence type="ECO:0000256" key="7">
    <source>
        <dbReference type="ARBA" id="ARBA00007490"/>
    </source>
</evidence>
<comment type="catalytic activity">
    <reaction evidence="2 14">
        <text>adenosylcob(III)inamide phosphate + GTP + H(+) = adenosylcob(III)inamide-GDP + diphosphate</text>
        <dbReference type="Rhea" id="RHEA:22712"/>
        <dbReference type="ChEBI" id="CHEBI:15378"/>
        <dbReference type="ChEBI" id="CHEBI:33019"/>
        <dbReference type="ChEBI" id="CHEBI:37565"/>
        <dbReference type="ChEBI" id="CHEBI:58502"/>
        <dbReference type="ChEBI" id="CHEBI:60487"/>
        <dbReference type="EC" id="2.7.7.62"/>
    </reaction>
</comment>
<dbReference type="RefSeq" id="WP_097803924.1">
    <property type="nucleotide sequence ID" value="NZ_FXYH01000004.1"/>
</dbReference>
<keyword evidence="11 14" id="KW-0418">Kinase</keyword>